<evidence type="ECO:0000313" key="2">
    <source>
        <dbReference type="Proteomes" id="UP001055072"/>
    </source>
</evidence>
<organism evidence="1 2">
    <name type="scientific">Irpex rosettiformis</name>
    <dbReference type="NCBI Taxonomy" id="378272"/>
    <lineage>
        <taxon>Eukaryota</taxon>
        <taxon>Fungi</taxon>
        <taxon>Dikarya</taxon>
        <taxon>Basidiomycota</taxon>
        <taxon>Agaricomycotina</taxon>
        <taxon>Agaricomycetes</taxon>
        <taxon>Polyporales</taxon>
        <taxon>Irpicaceae</taxon>
        <taxon>Irpex</taxon>
    </lineage>
</organism>
<dbReference type="EMBL" id="MU274905">
    <property type="protein sequence ID" value="KAI0091422.1"/>
    <property type="molecule type" value="Genomic_DNA"/>
</dbReference>
<comment type="caution">
    <text evidence="1">The sequence shown here is derived from an EMBL/GenBank/DDBJ whole genome shotgun (WGS) entry which is preliminary data.</text>
</comment>
<protein>
    <submittedName>
        <fullName evidence="1">FAD dependent oxidoreductase</fullName>
    </submittedName>
</protein>
<proteinExistence type="predicted"/>
<evidence type="ECO:0000313" key="1">
    <source>
        <dbReference type="EMBL" id="KAI0091422.1"/>
    </source>
</evidence>
<sequence length="505" mass="55519">MTEKPTLPVPLNAHKTQHAVLTDPNRIGTAGTSLPVPNPTTSFWQTEPLNESSVSIGVNEEWTDDVDICIIGSGITGVSAAYHLSKIFAQDGSLSPDEPVKTVILDAREFCNGATGRNGGHLTATGYDGFVSRSAKHGLPNALREAYLQEHTVNSLVQLIKDEHLSDAVDLVSGGFVYVFFIDEEEHNAKEDVAAALNAGFAVRRVEWLTKEQMEQEYGTPYPGIRLPGNNLWPRKLIQALHALTLRRSPPTRFTLSIHTFTPVTSITPISDEESTKIRKRRWNVNTPRGTITSSYILHATNAYVSHLLPHLHGPEGVIPGRGQIMATRASVGRLPLTAFGANEGFEYWFPRPLKSQADVDNERPLVILGGGREAAERYELYETDDSKVDEELSRTMKRFLPAVFPGKFEEGKEPEMEWSGIMGFTKTGDPLVGPVVDPNDTSDVDQYEGQYICAGFSGHGMPRAFACAEAVAGMIANDIMIAGGSKEKWTPPSWIPLHYLTRNE</sequence>
<keyword evidence="2" id="KW-1185">Reference proteome</keyword>
<accession>A0ACB8UAV3</accession>
<reference evidence="1" key="1">
    <citation type="journal article" date="2021" name="Environ. Microbiol.">
        <title>Gene family expansions and transcriptome signatures uncover fungal adaptations to wood decay.</title>
        <authorList>
            <person name="Hage H."/>
            <person name="Miyauchi S."/>
            <person name="Viragh M."/>
            <person name="Drula E."/>
            <person name="Min B."/>
            <person name="Chaduli D."/>
            <person name="Navarro D."/>
            <person name="Favel A."/>
            <person name="Norest M."/>
            <person name="Lesage-Meessen L."/>
            <person name="Balint B."/>
            <person name="Merenyi Z."/>
            <person name="de Eugenio L."/>
            <person name="Morin E."/>
            <person name="Martinez A.T."/>
            <person name="Baldrian P."/>
            <person name="Stursova M."/>
            <person name="Martinez M.J."/>
            <person name="Novotny C."/>
            <person name="Magnuson J.K."/>
            <person name="Spatafora J.W."/>
            <person name="Maurice S."/>
            <person name="Pangilinan J."/>
            <person name="Andreopoulos W."/>
            <person name="LaButti K."/>
            <person name="Hundley H."/>
            <person name="Na H."/>
            <person name="Kuo A."/>
            <person name="Barry K."/>
            <person name="Lipzen A."/>
            <person name="Henrissat B."/>
            <person name="Riley R."/>
            <person name="Ahrendt S."/>
            <person name="Nagy L.G."/>
            <person name="Grigoriev I.V."/>
            <person name="Martin F."/>
            <person name="Rosso M.N."/>
        </authorList>
    </citation>
    <scope>NUCLEOTIDE SEQUENCE</scope>
    <source>
        <strain evidence="1">CBS 384.51</strain>
    </source>
</reference>
<gene>
    <name evidence="1" type="ORF">BDY19DRAFT_991132</name>
</gene>
<dbReference type="Proteomes" id="UP001055072">
    <property type="component" value="Unassembled WGS sequence"/>
</dbReference>
<name>A0ACB8UAV3_9APHY</name>